<dbReference type="GO" id="GO:0016787">
    <property type="term" value="F:hydrolase activity"/>
    <property type="evidence" value="ECO:0007669"/>
    <property type="project" value="UniProtKB-KW"/>
</dbReference>
<dbReference type="Proteomes" id="UP000515124">
    <property type="component" value="Unplaced"/>
</dbReference>
<gene>
    <name evidence="6" type="primary">LOC110744352</name>
</gene>
<keyword evidence="1" id="KW-0378">Hydrolase</keyword>
<protein>
    <submittedName>
        <fullName evidence="6">DEAD-box ATP-dependent RNA helicase 35A-like</fullName>
    </submittedName>
</protein>
<evidence type="ECO:0000259" key="4">
    <source>
        <dbReference type="PROSITE" id="PS51192"/>
    </source>
</evidence>
<dbReference type="Pfam" id="PF00270">
    <property type="entry name" value="DEAD"/>
    <property type="match status" value="1"/>
</dbReference>
<dbReference type="RefSeq" id="XP_021800017.1">
    <property type="nucleotide sequence ID" value="XM_021944325.1"/>
</dbReference>
<keyword evidence="2" id="KW-0067">ATP-binding</keyword>
<name>A0A6P5RB37_PRUAV</name>
<evidence type="ECO:0000313" key="6">
    <source>
        <dbReference type="RefSeq" id="XP_021800017.1"/>
    </source>
</evidence>
<reference evidence="6" key="1">
    <citation type="submission" date="2025-08" db="UniProtKB">
        <authorList>
            <consortium name="RefSeq"/>
        </authorList>
    </citation>
    <scope>IDENTIFICATION</scope>
</reference>
<dbReference type="SUPFAM" id="SSF52540">
    <property type="entry name" value="P-loop containing nucleoside triphosphate hydrolases"/>
    <property type="match status" value="1"/>
</dbReference>
<dbReference type="GeneID" id="110744352"/>
<dbReference type="KEGG" id="pavi:110744352"/>
<dbReference type="GO" id="GO:0004386">
    <property type="term" value="F:helicase activity"/>
    <property type="evidence" value="ECO:0007669"/>
    <property type="project" value="UniProtKB-KW"/>
</dbReference>
<sequence>MEKENDYVEYIPVAKRRAMEAQKILQRKVTSLELQLESDMLKLAAHANPSPFVKAEPKKSNFVAEDKPRRPSLLVKSLEMKHKAPKITPIQHMTLKEGIVQSTSIGVASTGSIKALVFGLPLIMVAMQEEIQMPIVPHQGPFGLIICLSRELAKQIYEVMEEYMVPMRHVGYPKIRLLLCIDGVDMCLQLDIIREGVHIVVGTPGRLKDMLAKKKINLNNCTYLTYAFT</sequence>
<evidence type="ECO:0000256" key="1">
    <source>
        <dbReference type="ARBA" id="ARBA00022801"/>
    </source>
</evidence>
<dbReference type="InterPro" id="IPR011545">
    <property type="entry name" value="DEAD/DEAH_box_helicase_dom"/>
</dbReference>
<evidence type="ECO:0000256" key="2">
    <source>
        <dbReference type="ARBA" id="ARBA00022806"/>
    </source>
</evidence>
<accession>A0A6P5RB37</accession>
<evidence type="ECO:0000313" key="5">
    <source>
        <dbReference type="Proteomes" id="UP000515124"/>
    </source>
</evidence>
<feature type="domain" description="Helicase ATP-binding" evidence="4">
    <location>
        <begin position="95"/>
        <end position="224"/>
    </location>
</feature>
<proteinExistence type="predicted"/>
<dbReference type="InterPro" id="IPR027417">
    <property type="entry name" value="P-loop_NTPase"/>
</dbReference>
<dbReference type="PANTHER" id="PTHR47958">
    <property type="entry name" value="ATP-DEPENDENT RNA HELICASE DBP3"/>
    <property type="match status" value="1"/>
</dbReference>
<keyword evidence="2" id="KW-0547">Nucleotide-binding</keyword>
<dbReference type="Gramene" id="Pav_sc0003734.1_g070.1.br:mrna">
    <property type="protein sequence ID" value="Pav_sc0003734.1_g070.1.br:mrna"/>
    <property type="gene ID" value="Pav_sc0003734.1_g070.1.br"/>
</dbReference>
<dbReference type="AlphaFoldDB" id="A0A6P5RB37"/>
<keyword evidence="2" id="KW-0347">Helicase</keyword>
<keyword evidence="3" id="KW-0694">RNA-binding</keyword>
<dbReference type="PROSITE" id="PS51192">
    <property type="entry name" value="HELICASE_ATP_BIND_1"/>
    <property type="match status" value="1"/>
</dbReference>
<dbReference type="InterPro" id="IPR014001">
    <property type="entry name" value="Helicase_ATP-bd"/>
</dbReference>
<evidence type="ECO:0000256" key="3">
    <source>
        <dbReference type="ARBA" id="ARBA00022884"/>
    </source>
</evidence>
<organism evidence="5 6">
    <name type="scientific">Prunus avium</name>
    <name type="common">Cherry</name>
    <name type="synonym">Cerasus avium</name>
    <dbReference type="NCBI Taxonomy" id="42229"/>
    <lineage>
        <taxon>Eukaryota</taxon>
        <taxon>Viridiplantae</taxon>
        <taxon>Streptophyta</taxon>
        <taxon>Embryophyta</taxon>
        <taxon>Tracheophyta</taxon>
        <taxon>Spermatophyta</taxon>
        <taxon>Magnoliopsida</taxon>
        <taxon>eudicotyledons</taxon>
        <taxon>Gunneridae</taxon>
        <taxon>Pentapetalae</taxon>
        <taxon>rosids</taxon>
        <taxon>fabids</taxon>
        <taxon>Rosales</taxon>
        <taxon>Rosaceae</taxon>
        <taxon>Amygdaloideae</taxon>
        <taxon>Amygdaleae</taxon>
        <taxon>Prunus</taxon>
    </lineage>
</organism>
<dbReference type="Gene3D" id="3.40.50.300">
    <property type="entry name" value="P-loop containing nucleotide triphosphate hydrolases"/>
    <property type="match status" value="1"/>
</dbReference>
<dbReference type="GO" id="GO:0005524">
    <property type="term" value="F:ATP binding"/>
    <property type="evidence" value="ECO:0007669"/>
    <property type="project" value="InterPro"/>
</dbReference>
<keyword evidence="5" id="KW-1185">Reference proteome</keyword>
<dbReference type="GO" id="GO:0003723">
    <property type="term" value="F:RNA binding"/>
    <property type="evidence" value="ECO:0007669"/>
    <property type="project" value="UniProtKB-KW"/>
</dbReference>